<dbReference type="Gene3D" id="1.10.260.40">
    <property type="entry name" value="lambda repressor-like DNA-binding domains"/>
    <property type="match status" value="1"/>
</dbReference>
<feature type="compositionally biased region" description="Basic and acidic residues" evidence="1">
    <location>
        <begin position="103"/>
        <end position="122"/>
    </location>
</feature>
<dbReference type="CDD" id="cd00093">
    <property type="entry name" value="HTH_XRE"/>
    <property type="match status" value="1"/>
</dbReference>
<evidence type="ECO:0000256" key="2">
    <source>
        <dbReference type="SAM" id="Phobius"/>
    </source>
</evidence>
<reference evidence="5" key="1">
    <citation type="journal article" date="2014" name="Stand. Genomic Sci.">
        <title>Genome sequence of the exopolysaccharide-producing Salipiger mucosus type strain (DSM 16094(T)), a moderately halophilic member of the Roseobacter clade.</title>
        <authorList>
            <person name="Riedel T."/>
            <person name="Spring S."/>
            <person name="Fiebig A."/>
            <person name="Petersen J."/>
            <person name="Kyrpides N.C."/>
            <person name="Goker M."/>
            <person name="Klenk H.P."/>
        </authorList>
    </citation>
    <scope>NUCLEOTIDE SEQUENCE [LARGE SCALE GENOMIC DNA]</scope>
    <source>
        <strain evidence="5">DSM 16094</strain>
    </source>
</reference>
<feature type="domain" description="Cytoskeleton protein RodZ-like C-terminal" evidence="3">
    <location>
        <begin position="304"/>
        <end position="371"/>
    </location>
</feature>
<keyword evidence="5" id="KW-1185">Reference proteome</keyword>
<dbReference type="STRING" id="1123237.Salmuc_03714"/>
<dbReference type="Proteomes" id="UP000015347">
    <property type="component" value="Unassembled WGS sequence"/>
</dbReference>
<name>S9QLC0_9RHOB</name>
<dbReference type="HOGENOM" id="CLU_036893_0_0_5"/>
<sequence length="547" mass="57291">MEDAPRGFDDFALRLGDVMRGERATMGKSLLDVQRELRIKASYIAAIENCDPSAFDTPGFIAGYVRSYARYLGMDPDECFAEFCAESGFSVAHGMSSKASTIRKPDVEGPPRPAARDPFEEPRMPFAPAGESVFSRIEPGAIGSLLVLVALIGGIGYGGWAVLREVQRVQLAPVDQTPVVLSDLDPLEGASASDTAEDSATETASADAAGPFSPPSGEVYDRLYRPQALDVPVLVARDAPISSLDPDTVGAFASAGSRRLPEPGPDPDGSESRGMATIAGAMQGALGGVSDGVLAPALAGDRVTLVAVRPAWVRVRGDDGGVIYERVMQPGETWTAPAGESEPTLNVGESGALYFAMNGTTYGPAGRAGVVTSDLPLVSDVLAATYSRADRSADDDLSRVLADLGQREVQPERTLASAESANGATPTMPKVLEDGTQGVMMIAVRPSWVRVRAADGSVIFEGIMNAGDTWTAPNTQEPPTLRTGEAGAIYFAAAGQTYGPAGGTGEIKDDLALSVTHLTRSYELADATQDSDLERVVAELESVSTRN</sequence>
<dbReference type="AlphaFoldDB" id="S9QLC0"/>
<proteinExistence type="predicted"/>
<feature type="region of interest" description="Disordered" evidence="1">
    <location>
        <begin position="408"/>
        <end position="431"/>
    </location>
</feature>
<keyword evidence="2" id="KW-1133">Transmembrane helix</keyword>
<dbReference type="GO" id="GO:0003677">
    <property type="term" value="F:DNA binding"/>
    <property type="evidence" value="ECO:0007669"/>
    <property type="project" value="InterPro"/>
</dbReference>
<feature type="region of interest" description="Disordered" evidence="1">
    <location>
        <begin position="100"/>
        <end position="122"/>
    </location>
</feature>
<evidence type="ECO:0000313" key="4">
    <source>
        <dbReference type="EMBL" id="EPX80398.1"/>
    </source>
</evidence>
<dbReference type="InterPro" id="IPR001387">
    <property type="entry name" value="Cro/C1-type_HTH"/>
</dbReference>
<feature type="region of interest" description="Disordered" evidence="1">
    <location>
        <begin position="183"/>
        <end position="214"/>
    </location>
</feature>
<dbReference type="PANTHER" id="PTHR34475:SF1">
    <property type="entry name" value="CYTOSKELETON PROTEIN RODZ"/>
    <property type="match status" value="1"/>
</dbReference>
<protein>
    <recommendedName>
        <fullName evidence="3">Cytoskeleton protein RodZ-like C-terminal domain-containing protein</fullName>
    </recommendedName>
</protein>
<evidence type="ECO:0000313" key="5">
    <source>
        <dbReference type="Proteomes" id="UP000015347"/>
    </source>
</evidence>
<feature type="region of interest" description="Disordered" evidence="1">
    <location>
        <begin position="246"/>
        <end position="272"/>
    </location>
</feature>
<keyword evidence="2" id="KW-0812">Transmembrane</keyword>
<dbReference type="InterPro" id="IPR025194">
    <property type="entry name" value="RodZ-like_C"/>
</dbReference>
<dbReference type="InterPro" id="IPR010982">
    <property type="entry name" value="Lambda_DNA-bd_dom_sf"/>
</dbReference>
<feature type="domain" description="Cytoskeleton protein RodZ-like C-terminal" evidence="3">
    <location>
        <begin position="443"/>
        <end position="506"/>
    </location>
</feature>
<keyword evidence="2" id="KW-0472">Membrane</keyword>
<dbReference type="RefSeq" id="WP_020038770.1">
    <property type="nucleotide sequence ID" value="NZ_KE557277.1"/>
</dbReference>
<evidence type="ECO:0000256" key="1">
    <source>
        <dbReference type="SAM" id="MobiDB-lite"/>
    </source>
</evidence>
<dbReference type="Pfam" id="PF13464">
    <property type="entry name" value="RodZ_C"/>
    <property type="match status" value="2"/>
</dbReference>
<dbReference type="InterPro" id="IPR050400">
    <property type="entry name" value="Bact_Cytoskel_RodZ"/>
</dbReference>
<gene>
    <name evidence="4" type="ORF">Salmuc_03714</name>
</gene>
<accession>S9QLC0</accession>
<dbReference type="Pfam" id="PF13413">
    <property type="entry name" value="HTH_25"/>
    <property type="match status" value="1"/>
</dbReference>
<comment type="caution">
    <text evidence="4">The sequence shown here is derived from an EMBL/GenBank/DDBJ whole genome shotgun (WGS) entry which is preliminary data.</text>
</comment>
<dbReference type="PANTHER" id="PTHR34475">
    <property type="match status" value="1"/>
</dbReference>
<feature type="transmembrane region" description="Helical" evidence="2">
    <location>
        <begin position="141"/>
        <end position="163"/>
    </location>
</feature>
<dbReference type="eggNOG" id="COG1426">
    <property type="taxonomic scope" value="Bacteria"/>
</dbReference>
<dbReference type="EMBL" id="APVH01000032">
    <property type="protein sequence ID" value="EPX80398.1"/>
    <property type="molecule type" value="Genomic_DNA"/>
</dbReference>
<organism evidence="4 5">
    <name type="scientific">Salipiger mucosus DSM 16094</name>
    <dbReference type="NCBI Taxonomy" id="1123237"/>
    <lineage>
        <taxon>Bacteria</taxon>
        <taxon>Pseudomonadati</taxon>
        <taxon>Pseudomonadota</taxon>
        <taxon>Alphaproteobacteria</taxon>
        <taxon>Rhodobacterales</taxon>
        <taxon>Roseobacteraceae</taxon>
        <taxon>Salipiger</taxon>
    </lineage>
</organism>
<evidence type="ECO:0000259" key="3">
    <source>
        <dbReference type="Pfam" id="PF13464"/>
    </source>
</evidence>